<gene>
    <name evidence="7" type="ORF">NVS88_20825</name>
</gene>
<dbReference type="SUPFAM" id="SSF53335">
    <property type="entry name" value="S-adenosyl-L-methionine-dependent methyltransferases"/>
    <property type="match status" value="1"/>
</dbReference>
<comment type="caution">
    <text evidence="7">The sequence shown here is derived from an EMBL/GenBank/DDBJ whole genome shotgun (WGS) entry which is preliminary data.</text>
</comment>
<keyword evidence="3" id="KW-0949">S-adenosyl-L-methionine</keyword>
<dbReference type="GO" id="GO:0008171">
    <property type="term" value="F:O-methyltransferase activity"/>
    <property type="evidence" value="ECO:0007669"/>
    <property type="project" value="InterPro"/>
</dbReference>
<dbReference type="AlphaFoldDB" id="A0A9X4RG57"/>
<evidence type="ECO:0000313" key="8">
    <source>
        <dbReference type="Proteomes" id="UP001152755"/>
    </source>
</evidence>
<dbReference type="Gene3D" id="3.40.50.150">
    <property type="entry name" value="Vaccinia Virus protein VP39"/>
    <property type="match status" value="1"/>
</dbReference>
<dbReference type="EMBL" id="JANRHA010000021">
    <property type="protein sequence ID" value="MDG3017002.1"/>
    <property type="molecule type" value="Genomic_DNA"/>
</dbReference>
<dbReference type="PANTHER" id="PTHR43712">
    <property type="entry name" value="PUTATIVE (AFU_ORTHOLOGUE AFUA_4G14580)-RELATED"/>
    <property type="match status" value="1"/>
</dbReference>
<feature type="domain" description="O-methyltransferase C-terminal" evidence="5">
    <location>
        <begin position="137"/>
        <end position="311"/>
    </location>
</feature>
<evidence type="ECO:0000256" key="4">
    <source>
        <dbReference type="PIRSR" id="PIRSR005739-1"/>
    </source>
</evidence>
<dbReference type="PIRSF" id="PIRSF005739">
    <property type="entry name" value="O-mtase"/>
    <property type="match status" value="1"/>
</dbReference>
<dbReference type="Proteomes" id="UP001152755">
    <property type="component" value="Unassembled WGS sequence"/>
</dbReference>
<evidence type="ECO:0008006" key="9">
    <source>
        <dbReference type="Google" id="ProtNLM"/>
    </source>
</evidence>
<evidence type="ECO:0000256" key="2">
    <source>
        <dbReference type="ARBA" id="ARBA00022679"/>
    </source>
</evidence>
<evidence type="ECO:0000259" key="5">
    <source>
        <dbReference type="Pfam" id="PF00891"/>
    </source>
</evidence>
<dbReference type="SUPFAM" id="SSF46785">
    <property type="entry name" value="Winged helix' DNA-binding domain"/>
    <property type="match status" value="1"/>
</dbReference>
<dbReference type="InterPro" id="IPR012967">
    <property type="entry name" value="COMT_dimerisation"/>
</dbReference>
<name>A0A9X4RG57_9ACTN</name>
<dbReference type="InterPro" id="IPR036390">
    <property type="entry name" value="WH_DNA-bd_sf"/>
</dbReference>
<evidence type="ECO:0000313" key="7">
    <source>
        <dbReference type="EMBL" id="MDG3017002.1"/>
    </source>
</evidence>
<dbReference type="InterPro" id="IPR001077">
    <property type="entry name" value="COMT_C"/>
</dbReference>
<organism evidence="7 8">
    <name type="scientific">Speluncibacter jeojiensis</name>
    <dbReference type="NCBI Taxonomy" id="2710754"/>
    <lineage>
        <taxon>Bacteria</taxon>
        <taxon>Bacillati</taxon>
        <taxon>Actinomycetota</taxon>
        <taxon>Actinomycetes</taxon>
        <taxon>Mycobacteriales</taxon>
        <taxon>Speluncibacteraceae</taxon>
        <taxon>Speluncibacter</taxon>
    </lineage>
</organism>
<dbReference type="RefSeq" id="WP_332520765.1">
    <property type="nucleotide sequence ID" value="NZ_JANRHA010000021.1"/>
</dbReference>
<evidence type="ECO:0000256" key="1">
    <source>
        <dbReference type="ARBA" id="ARBA00022603"/>
    </source>
</evidence>
<feature type="domain" description="O-methyltransferase dimerisation" evidence="6">
    <location>
        <begin position="16"/>
        <end position="91"/>
    </location>
</feature>
<dbReference type="PROSITE" id="PS51683">
    <property type="entry name" value="SAM_OMT_II"/>
    <property type="match status" value="1"/>
</dbReference>
<evidence type="ECO:0000256" key="3">
    <source>
        <dbReference type="ARBA" id="ARBA00022691"/>
    </source>
</evidence>
<proteinExistence type="predicted"/>
<evidence type="ECO:0000259" key="6">
    <source>
        <dbReference type="Pfam" id="PF08100"/>
    </source>
</evidence>
<dbReference type="Gene3D" id="1.10.10.10">
    <property type="entry name" value="Winged helix-like DNA-binding domain superfamily/Winged helix DNA-binding domain"/>
    <property type="match status" value="1"/>
</dbReference>
<dbReference type="InterPro" id="IPR029063">
    <property type="entry name" value="SAM-dependent_MTases_sf"/>
</dbReference>
<dbReference type="Pfam" id="PF08100">
    <property type="entry name" value="Dimerisation"/>
    <property type="match status" value="1"/>
</dbReference>
<protein>
    <recommendedName>
        <fullName evidence="9">Polyketide biosynthesis methyltransferase</fullName>
    </recommendedName>
</protein>
<keyword evidence="1" id="KW-0489">Methyltransferase</keyword>
<dbReference type="Pfam" id="PF00891">
    <property type="entry name" value="Methyltransf_2"/>
    <property type="match status" value="1"/>
</dbReference>
<feature type="active site" description="Proton acceptor" evidence="4">
    <location>
        <position position="240"/>
    </location>
</feature>
<dbReference type="InterPro" id="IPR016461">
    <property type="entry name" value="COMT-like"/>
</dbReference>
<keyword evidence="8" id="KW-1185">Reference proteome</keyword>
<dbReference type="PANTHER" id="PTHR43712:SF2">
    <property type="entry name" value="O-METHYLTRANSFERASE CICE"/>
    <property type="match status" value="1"/>
</dbReference>
<dbReference type="GO" id="GO:0032259">
    <property type="term" value="P:methylation"/>
    <property type="evidence" value="ECO:0007669"/>
    <property type="project" value="UniProtKB-KW"/>
</dbReference>
<accession>A0A9X4RG57</accession>
<reference evidence="7" key="1">
    <citation type="submission" date="2022-08" db="EMBL/GenBank/DDBJ databases">
        <title>Genome analysis of Corynebacteriales strain.</title>
        <authorList>
            <person name="Lee S.D."/>
        </authorList>
    </citation>
    <scope>NUCLEOTIDE SEQUENCE</scope>
    <source>
        <strain evidence="7">D3-21</strain>
    </source>
</reference>
<sequence length="331" mass="35730">MTLSTPTTPSPAAIVDIAVGYMGAKQLFAARRIGLFEALADGPLTVVDLSAKLPVSQKMTHILADSMNALGLLDRSAGSYRLTDESAAYLTGDRADLDLGDFLSFLGGISYGHWLQFDRTVDTTEPGDLDLQGERWNDFMAGVMNYNALHARMLLGAFDFHGHRSMLDLGGLASGFSIAAMQSNPDLHTTFVFDPAAVESVVKELAAAGLTDRAEVVGAETPNAQPAGDHDLVMVNHVVHRFDAEQNAQILRNARAAARTGARLVLLDFFLDDDDRQRRLDALHAGEYLVIDGTVVYPESEVRGWLEAAGWAHVETVALPGCPRILVAEAR</sequence>
<keyword evidence="2" id="KW-0808">Transferase</keyword>
<dbReference type="InterPro" id="IPR036388">
    <property type="entry name" value="WH-like_DNA-bd_sf"/>
</dbReference>
<dbReference type="GO" id="GO:0046983">
    <property type="term" value="F:protein dimerization activity"/>
    <property type="evidence" value="ECO:0007669"/>
    <property type="project" value="InterPro"/>
</dbReference>